<gene>
    <name evidence="2" type="ORF">NE579_03570</name>
</gene>
<proteinExistence type="predicted"/>
<keyword evidence="1" id="KW-0812">Transmembrane</keyword>
<protein>
    <submittedName>
        <fullName evidence="2">Uncharacterized protein</fullName>
    </submittedName>
</protein>
<dbReference type="Proteomes" id="UP001204562">
    <property type="component" value="Unassembled WGS sequence"/>
</dbReference>
<comment type="caution">
    <text evidence="2">The sequence shown here is derived from an EMBL/GenBank/DDBJ whole genome shotgun (WGS) entry which is preliminary data.</text>
</comment>
<evidence type="ECO:0000313" key="2">
    <source>
        <dbReference type="EMBL" id="MCQ4769547.1"/>
    </source>
</evidence>
<dbReference type="AlphaFoldDB" id="A0AAW5JIC0"/>
<keyword evidence="1" id="KW-0472">Membrane</keyword>
<dbReference type="RefSeq" id="WP_256303288.1">
    <property type="nucleotide sequence ID" value="NZ_JANFYS010000004.1"/>
</dbReference>
<feature type="transmembrane region" description="Helical" evidence="1">
    <location>
        <begin position="43"/>
        <end position="65"/>
    </location>
</feature>
<evidence type="ECO:0000313" key="3">
    <source>
        <dbReference type="Proteomes" id="UP001204562"/>
    </source>
</evidence>
<name>A0AAW5JIC0_9FIRM</name>
<keyword evidence="1" id="KW-1133">Transmembrane helix</keyword>
<accession>A0AAW5JIC0</accession>
<reference evidence="2" key="1">
    <citation type="submission" date="2022-06" db="EMBL/GenBank/DDBJ databases">
        <title>Isolation of gut microbiota from human fecal samples.</title>
        <authorList>
            <person name="Pamer E.G."/>
            <person name="Barat B."/>
            <person name="Waligurski E."/>
            <person name="Medina S."/>
            <person name="Paddock L."/>
            <person name="Mostad J."/>
        </authorList>
    </citation>
    <scope>NUCLEOTIDE SEQUENCE</scope>
    <source>
        <strain evidence="2">DFI.9.91</strain>
    </source>
</reference>
<sequence>MSDLLAAVGQVFTSAMTMVGTVAGSIAGFTTSEAGVVTFKNPVLLLFCVGVPLCGLGVGMFARLLHSRG</sequence>
<evidence type="ECO:0000256" key="1">
    <source>
        <dbReference type="SAM" id="Phobius"/>
    </source>
</evidence>
<organism evidence="2 3">
    <name type="scientific">Intestinimonas massiliensis</name>
    <name type="common">ex Afouda et al. 2020</name>
    <dbReference type="NCBI Taxonomy" id="1673721"/>
    <lineage>
        <taxon>Bacteria</taxon>
        <taxon>Bacillati</taxon>
        <taxon>Bacillota</taxon>
        <taxon>Clostridia</taxon>
        <taxon>Eubacteriales</taxon>
        <taxon>Intestinimonas</taxon>
    </lineage>
</organism>
<dbReference type="EMBL" id="JANFYS010000004">
    <property type="protein sequence ID" value="MCQ4769547.1"/>
    <property type="molecule type" value="Genomic_DNA"/>
</dbReference>